<comment type="caution">
    <text evidence="2">The sequence shown here is derived from an EMBL/GenBank/DDBJ whole genome shotgun (WGS) entry which is preliminary data.</text>
</comment>
<keyword evidence="1" id="KW-1133">Transmembrane helix</keyword>
<keyword evidence="1" id="KW-0472">Membrane</keyword>
<keyword evidence="3" id="KW-1185">Reference proteome</keyword>
<evidence type="ECO:0000256" key="1">
    <source>
        <dbReference type="SAM" id="Phobius"/>
    </source>
</evidence>
<dbReference type="Proteomes" id="UP000822476">
    <property type="component" value="Unassembled WGS sequence"/>
</dbReference>
<dbReference type="AlphaFoldDB" id="A0A8S9YQ89"/>
<proteinExistence type="predicted"/>
<feature type="transmembrane region" description="Helical" evidence="1">
    <location>
        <begin position="58"/>
        <end position="78"/>
    </location>
</feature>
<sequence length="123" mass="14074">MLCRYVFPLSGYRVSGRQLSEPAMSAWFFLLPCLVSNHVSFVGRHYARLIWIRVLPDLIFFSLFTSTVLVLSPASWFLFHSVRAFFFIFVLSVGYLCSSFLLHTGQLLSGNVELILYAYLSCS</sequence>
<protein>
    <submittedName>
        <fullName evidence="2">Uncharacterized protein</fullName>
    </submittedName>
</protein>
<dbReference type="EMBL" id="JTDE01008109">
    <property type="protein sequence ID" value="KAF7235763.1"/>
    <property type="molecule type" value="Genomic_DNA"/>
</dbReference>
<organism evidence="2 3">
    <name type="scientific">Paragonimus skrjabini miyazakii</name>
    <dbReference type="NCBI Taxonomy" id="59628"/>
    <lineage>
        <taxon>Eukaryota</taxon>
        <taxon>Metazoa</taxon>
        <taxon>Spiralia</taxon>
        <taxon>Lophotrochozoa</taxon>
        <taxon>Platyhelminthes</taxon>
        <taxon>Trematoda</taxon>
        <taxon>Digenea</taxon>
        <taxon>Plagiorchiida</taxon>
        <taxon>Troglotremata</taxon>
        <taxon>Troglotrematidae</taxon>
        <taxon>Paragonimus</taxon>
    </lineage>
</organism>
<gene>
    <name evidence="2" type="ORF">EG68_11516</name>
</gene>
<reference evidence="2" key="1">
    <citation type="submission" date="2019-07" db="EMBL/GenBank/DDBJ databases">
        <title>Annotation for the trematode Paragonimus miyazaki's.</title>
        <authorList>
            <person name="Choi Y.-J."/>
        </authorList>
    </citation>
    <scope>NUCLEOTIDE SEQUENCE</scope>
    <source>
        <strain evidence="2">Japan</strain>
    </source>
</reference>
<feature type="transmembrane region" description="Helical" evidence="1">
    <location>
        <begin position="84"/>
        <end position="102"/>
    </location>
</feature>
<evidence type="ECO:0000313" key="3">
    <source>
        <dbReference type="Proteomes" id="UP000822476"/>
    </source>
</evidence>
<keyword evidence="1" id="KW-0812">Transmembrane</keyword>
<feature type="transmembrane region" description="Helical" evidence="1">
    <location>
        <begin position="26"/>
        <end position="46"/>
    </location>
</feature>
<accession>A0A8S9YQ89</accession>
<name>A0A8S9YQ89_9TREM</name>
<evidence type="ECO:0000313" key="2">
    <source>
        <dbReference type="EMBL" id="KAF7235763.1"/>
    </source>
</evidence>